<keyword evidence="2" id="KW-0378">Hydrolase</keyword>
<evidence type="ECO:0000313" key="6">
    <source>
        <dbReference type="EMBL" id="AXK45495.1"/>
    </source>
</evidence>
<feature type="domain" description="SF3 helicase" evidence="5">
    <location>
        <begin position="284"/>
        <end position="447"/>
    </location>
</feature>
<dbReference type="Gene3D" id="3.40.50.300">
    <property type="entry name" value="P-loop containing nucleotide triphosphate hydrolases"/>
    <property type="match status" value="1"/>
</dbReference>
<dbReference type="Proteomes" id="UP000254236">
    <property type="component" value="Chromosome"/>
</dbReference>
<name>A0A345YNJ3_9MICO</name>
<dbReference type="OrthoDB" id="9763644at2"/>
<reference evidence="7 9" key="2">
    <citation type="submission" date="2018-08" db="EMBL/GenBank/DDBJ databases">
        <title>Brachybacterium saurashtrense DSM 23186.</title>
        <authorList>
            <person name="Li Y."/>
        </authorList>
    </citation>
    <scope>NUCLEOTIDE SEQUENCE [LARGE SCALE GENOMIC DNA]</scope>
    <source>
        <strain evidence="7 9">DSM 23186</strain>
    </source>
</reference>
<keyword evidence="3" id="KW-0067">ATP-binding</keyword>
<dbReference type="SUPFAM" id="SSF52540">
    <property type="entry name" value="P-loop containing nucleoside triphosphate hydrolases"/>
    <property type="match status" value="1"/>
</dbReference>
<dbReference type="InterPro" id="IPR027417">
    <property type="entry name" value="P-loop_NTPase"/>
</dbReference>
<organism evidence="7 9">
    <name type="scientific">Brachybacterium saurashtrense</name>
    <dbReference type="NCBI Taxonomy" id="556288"/>
    <lineage>
        <taxon>Bacteria</taxon>
        <taxon>Bacillati</taxon>
        <taxon>Actinomycetota</taxon>
        <taxon>Actinomycetes</taxon>
        <taxon>Micrococcales</taxon>
        <taxon>Dermabacteraceae</taxon>
        <taxon>Brachybacterium</taxon>
    </lineage>
</organism>
<keyword evidence="8" id="KW-1185">Reference proteome</keyword>
<evidence type="ECO:0000313" key="8">
    <source>
        <dbReference type="Proteomes" id="UP000254236"/>
    </source>
</evidence>
<dbReference type="NCBIfam" id="TIGR01613">
    <property type="entry name" value="primase_Cterm"/>
    <property type="match status" value="1"/>
</dbReference>
<dbReference type="PROSITE" id="PS51206">
    <property type="entry name" value="SF3_HELICASE_1"/>
    <property type="match status" value="1"/>
</dbReference>
<feature type="region of interest" description="Disordered" evidence="4">
    <location>
        <begin position="1"/>
        <end position="29"/>
    </location>
</feature>
<evidence type="ECO:0000256" key="1">
    <source>
        <dbReference type="ARBA" id="ARBA00022741"/>
    </source>
</evidence>
<dbReference type="PANTHER" id="PTHR35372">
    <property type="entry name" value="ATP BINDING PROTEIN-RELATED"/>
    <property type="match status" value="1"/>
</dbReference>
<gene>
    <name evidence="6" type="ORF">DWV08_07625</name>
    <name evidence="7" type="ORF">DXU92_15720</name>
</gene>
<dbReference type="Pfam" id="PF19263">
    <property type="entry name" value="DUF5906"/>
    <property type="match status" value="1"/>
</dbReference>
<evidence type="ECO:0000256" key="2">
    <source>
        <dbReference type="ARBA" id="ARBA00022801"/>
    </source>
</evidence>
<evidence type="ECO:0000256" key="4">
    <source>
        <dbReference type="SAM" id="MobiDB-lite"/>
    </source>
</evidence>
<evidence type="ECO:0000256" key="3">
    <source>
        <dbReference type="ARBA" id="ARBA00022840"/>
    </source>
</evidence>
<dbReference type="Proteomes" id="UP000282185">
    <property type="component" value="Unassembled WGS sequence"/>
</dbReference>
<dbReference type="InterPro" id="IPR051620">
    <property type="entry name" value="ORF904-like_C"/>
</dbReference>
<dbReference type="GO" id="GO:0016787">
    <property type="term" value="F:hydrolase activity"/>
    <property type="evidence" value="ECO:0007669"/>
    <property type="project" value="UniProtKB-KW"/>
</dbReference>
<protein>
    <recommendedName>
        <fullName evidence="5">SF3 helicase domain-containing protein</fullName>
    </recommendedName>
</protein>
<dbReference type="PANTHER" id="PTHR35372:SF2">
    <property type="entry name" value="SF3 HELICASE DOMAIN-CONTAINING PROTEIN"/>
    <property type="match status" value="1"/>
</dbReference>
<dbReference type="SMART" id="SM00885">
    <property type="entry name" value="D5_N"/>
    <property type="match status" value="1"/>
</dbReference>
<dbReference type="EMBL" id="QSWH01000010">
    <property type="protein sequence ID" value="RRR21133.1"/>
    <property type="molecule type" value="Genomic_DNA"/>
</dbReference>
<dbReference type="RefSeq" id="WP_115413246.1">
    <property type="nucleotide sequence ID" value="NZ_CP031356.1"/>
</dbReference>
<dbReference type="InterPro" id="IPR014818">
    <property type="entry name" value="Phage/plasmid_primase_P4_C"/>
</dbReference>
<accession>A0A345YNJ3</accession>
<evidence type="ECO:0000259" key="5">
    <source>
        <dbReference type="PROSITE" id="PS51206"/>
    </source>
</evidence>
<keyword evidence="1" id="KW-0547">Nucleotide-binding</keyword>
<dbReference type="GO" id="GO:0005524">
    <property type="term" value="F:ATP binding"/>
    <property type="evidence" value="ECO:0007669"/>
    <property type="project" value="UniProtKB-KW"/>
</dbReference>
<dbReference type="InterPro" id="IPR006500">
    <property type="entry name" value="Helicase_put_C_phage/plasmid"/>
</dbReference>
<evidence type="ECO:0000313" key="9">
    <source>
        <dbReference type="Proteomes" id="UP000282185"/>
    </source>
</evidence>
<evidence type="ECO:0000313" key="7">
    <source>
        <dbReference type="EMBL" id="RRR21133.1"/>
    </source>
</evidence>
<dbReference type="KEGG" id="bsau:DWV08_07625"/>
<reference evidence="6 8" key="1">
    <citation type="submission" date="2018-07" db="EMBL/GenBank/DDBJ databases">
        <title>Brachybacterium saurashtrense DSM 23186 genome sequence.</title>
        <authorList>
            <person name="Guo L."/>
        </authorList>
    </citation>
    <scope>NUCLEOTIDE SEQUENCE [LARGE SCALE GENOMIC DNA]</scope>
    <source>
        <strain evidence="6 8">DSM 23186</strain>
    </source>
</reference>
<sequence>MSIQQESIEVPAAPSEPDTFNPPPRELESFDDYVQPRPKELKGSALSMKLLLNYQDSLYEEFIEQYHRKYRYSPERKQWMVWHAKDDSSRGIKASTHWEWDVKGYIHEDVKQFAKDIHSRWFEPPLREGEEDNPFSERNIWEFICGALRKNITLDPVRKRVDEEQEDGTVKKVIKEIGVDPVDVALKNASRWRQLLAKPKEAKGFVTHMTTSPEFSVLLEHFDQNPEELNTPGGLYNLRTLEHTPASYTNNVMKITTVAPDLSEKASTELYDKLLSDAFQGDQEMVDYFDMDMGVTLLGHQHLQQFYYLWGAAGSGKGTLMTIAQGLLNSEEDGYAVHVGAELFMSSGRNEHNTKFMQFLGKRLAVTDEIPENAQMATDVVKKTTGADPITGRYMRENPVTYRPTHTLWFTSNYQLRVPANEEGVWRRMRVLHTPKGKKSGERIGGLAEQIIAQEGPAILARWMRAAKRYLTEGFHTPIAVLEANSAYQRSQDTVLEWLASDEVSTGDDSEHTTGKAARKAYLSWCKDEGRTPAAPQEFSTKLREILGEGSYVRTQLANGARPRVYLGLKLEGTTFSMF</sequence>
<proteinExistence type="predicted"/>
<dbReference type="Pfam" id="PF08706">
    <property type="entry name" value="D5_N"/>
    <property type="match status" value="1"/>
</dbReference>
<dbReference type="InterPro" id="IPR014015">
    <property type="entry name" value="Helicase_SF3_DNA-vir"/>
</dbReference>
<dbReference type="EMBL" id="CP031356">
    <property type="protein sequence ID" value="AXK45495.1"/>
    <property type="molecule type" value="Genomic_DNA"/>
</dbReference>
<dbReference type="InterPro" id="IPR045455">
    <property type="entry name" value="NrS-1_pol-like_helicase"/>
</dbReference>
<dbReference type="AlphaFoldDB" id="A0A345YNJ3"/>